<protein>
    <submittedName>
        <fullName evidence="1">Uncharacterized protein</fullName>
    </submittedName>
</protein>
<comment type="caution">
    <text evidence="1">The sequence shown here is derived from an EMBL/GenBank/DDBJ whole genome shotgun (WGS) entry which is preliminary data.</text>
</comment>
<dbReference type="EMBL" id="CAXLJL010000423">
    <property type="protein sequence ID" value="CAL5137712.1"/>
    <property type="molecule type" value="Genomic_DNA"/>
</dbReference>
<evidence type="ECO:0000313" key="1">
    <source>
        <dbReference type="EMBL" id="CAL5137712.1"/>
    </source>
</evidence>
<gene>
    <name evidence="1" type="ORF">CDAUBV1_LOCUS11982</name>
</gene>
<accession>A0AAV2TJU2</accession>
<organism evidence="1 2">
    <name type="scientific">Calicophoron daubneyi</name>
    <name type="common">Rumen fluke</name>
    <name type="synonym">Paramphistomum daubneyi</name>
    <dbReference type="NCBI Taxonomy" id="300641"/>
    <lineage>
        <taxon>Eukaryota</taxon>
        <taxon>Metazoa</taxon>
        <taxon>Spiralia</taxon>
        <taxon>Lophotrochozoa</taxon>
        <taxon>Platyhelminthes</taxon>
        <taxon>Trematoda</taxon>
        <taxon>Digenea</taxon>
        <taxon>Plagiorchiida</taxon>
        <taxon>Pronocephalata</taxon>
        <taxon>Paramphistomoidea</taxon>
        <taxon>Paramphistomidae</taxon>
        <taxon>Calicophoron</taxon>
    </lineage>
</organism>
<proteinExistence type="predicted"/>
<sequence>MLLEFNHNNSSSYSCYLSHPIQVETSFGLNVAMTNAASLDNQTFYKLMIYAVQLTENSVFDNFTVSIGYYHIKSGGKITASVLLTSGTIKGTQLSTDDVRQLVVSGFSKATAKRKMSNLTANITAQREFTLVYEILVSVSVS</sequence>
<dbReference type="AlphaFoldDB" id="A0AAV2TJU2"/>
<evidence type="ECO:0000313" key="2">
    <source>
        <dbReference type="Proteomes" id="UP001497525"/>
    </source>
</evidence>
<name>A0AAV2TJU2_CALDB</name>
<reference evidence="1" key="1">
    <citation type="submission" date="2024-06" db="EMBL/GenBank/DDBJ databases">
        <authorList>
            <person name="Liu X."/>
            <person name="Lenzi L."/>
            <person name="Haldenby T S."/>
            <person name="Uol C."/>
        </authorList>
    </citation>
    <scope>NUCLEOTIDE SEQUENCE</scope>
</reference>
<dbReference type="Proteomes" id="UP001497525">
    <property type="component" value="Unassembled WGS sequence"/>
</dbReference>